<reference evidence="14" key="1">
    <citation type="submission" date="2020-11" db="EMBL/GenBank/DDBJ databases">
        <authorList>
            <consortium name="DOE Joint Genome Institute"/>
            <person name="Ahrendt S."/>
            <person name="Riley R."/>
            <person name="Andreopoulos W."/>
            <person name="Labutti K."/>
            <person name="Pangilinan J."/>
            <person name="Ruiz-Duenas F.J."/>
            <person name="Barrasa J.M."/>
            <person name="Sanchez-Garcia M."/>
            <person name="Camarero S."/>
            <person name="Miyauchi S."/>
            <person name="Serrano A."/>
            <person name="Linde D."/>
            <person name="Babiker R."/>
            <person name="Drula E."/>
            <person name="Ayuso-Fernandez I."/>
            <person name="Pacheco R."/>
            <person name="Padilla G."/>
            <person name="Ferreira P."/>
            <person name="Barriuso J."/>
            <person name="Kellner H."/>
            <person name="Castanera R."/>
            <person name="Alfaro M."/>
            <person name="Ramirez L."/>
            <person name="Pisabarro A.G."/>
            <person name="Kuo A."/>
            <person name="Tritt A."/>
            <person name="Lipzen A."/>
            <person name="He G."/>
            <person name="Yan M."/>
            <person name="Ng V."/>
            <person name="Cullen D."/>
            <person name="Martin F."/>
            <person name="Rosso M.-N."/>
            <person name="Henrissat B."/>
            <person name="Hibbett D."/>
            <person name="Martinez A.T."/>
            <person name="Grigoriev I.V."/>
        </authorList>
    </citation>
    <scope>NUCLEOTIDE SEQUENCE</scope>
    <source>
        <strain evidence="14">CIRM-BRFM 674</strain>
    </source>
</reference>
<evidence type="ECO:0000256" key="6">
    <source>
        <dbReference type="ARBA" id="ARBA00022989"/>
    </source>
</evidence>
<comment type="subunit">
    <text evidence="11">Interacts with BRI3BP. Interacts with MGAT1 and IFITM3.</text>
</comment>
<evidence type="ECO:0000256" key="7">
    <source>
        <dbReference type="ARBA" id="ARBA00023136"/>
    </source>
</evidence>
<comment type="similarity">
    <text evidence="3">Belongs to the BRI3 family.</text>
</comment>
<dbReference type="GO" id="GO:0048471">
    <property type="term" value="C:perinuclear region of cytoplasm"/>
    <property type="evidence" value="ECO:0007669"/>
    <property type="project" value="UniProtKB-SubCell"/>
</dbReference>
<protein>
    <recommendedName>
        <fullName evidence="9">Membrane protein BRI3</fullName>
    </recommendedName>
    <alternativeName>
        <fullName evidence="10">Brain protein I3</fullName>
    </alternativeName>
</protein>
<keyword evidence="5 13" id="KW-0812">Transmembrane</keyword>
<comment type="caution">
    <text evidence="14">The sequence shown here is derived from an EMBL/GenBank/DDBJ whole genome shotgun (WGS) entry which is preliminary data.</text>
</comment>
<dbReference type="PANTHER" id="PTHR13551:SF1">
    <property type="entry name" value="MEMBRANE PROTEIN BRI3"/>
    <property type="match status" value="1"/>
</dbReference>
<keyword evidence="8" id="KW-0458">Lysosome</keyword>
<feature type="compositionally biased region" description="Pro residues" evidence="12">
    <location>
        <begin position="27"/>
        <end position="36"/>
    </location>
</feature>
<proteinExistence type="inferred from homology"/>
<evidence type="ECO:0000256" key="12">
    <source>
        <dbReference type="SAM" id="MobiDB-lite"/>
    </source>
</evidence>
<evidence type="ECO:0000313" key="14">
    <source>
        <dbReference type="EMBL" id="KAF9478595.1"/>
    </source>
</evidence>
<evidence type="ECO:0000256" key="11">
    <source>
        <dbReference type="ARBA" id="ARBA00046593"/>
    </source>
</evidence>
<evidence type="ECO:0000313" key="15">
    <source>
        <dbReference type="Proteomes" id="UP000807469"/>
    </source>
</evidence>
<keyword evidence="4" id="KW-0963">Cytoplasm</keyword>
<sequence>MANDAPPYYAKDPQQDPNASHISNTNLPPPYPPQPQPQSQRWRTGQPTATPAPNVQPGTIYVMPMNAPCHHQWSTRFGLLGILCAIFFCPLGLLCLLCDRQEVCIRCGARRTPVL</sequence>
<feature type="compositionally biased region" description="Polar residues" evidence="12">
    <location>
        <begin position="41"/>
        <end position="56"/>
    </location>
</feature>
<organism evidence="14 15">
    <name type="scientific">Pholiota conissans</name>
    <dbReference type="NCBI Taxonomy" id="109636"/>
    <lineage>
        <taxon>Eukaryota</taxon>
        <taxon>Fungi</taxon>
        <taxon>Dikarya</taxon>
        <taxon>Basidiomycota</taxon>
        <taxon>Agaricomycotina</taxon>
        <taxon>Agaricomycetes</taxon>
        <taxon>Agaricomycetidae</taxon>
        <taxon>Agaricales</taxon>
        <taxon>Agaricineae</taxon>
        <taxon>Strophariaceae</taxon>
        <taxon>Pholiota</taxon>
    </lineage>
</organism>
<comment type="subcellular location">
    <subcellularLocation>
        <location evidence="2">Cytoplasm</location>
        <location evidence="2">Perinuclear region</location>
    </subcellularLocation>
    <subcellularLocation>
        <location evidence="1">Lysosome membrane</location>
        <topology evidence="1">Multi-pass membrane protein</topology>
    </subcellularLocation>
</comment>
<dbReference type="Proteomes" id="UP000807469">
    <property type="component" value="Unassembled WGS sequence"/>
</dbReference>
<evidence type="ECO:0000256" key="3">
    <source>
        <dbReference type="ARBA" id="ARBA00008090"/>
    </source>
</evidence>
<evidence type="ECO:0000256" key="5">
    <source>
        <dbReference type="ARBA" id="ARBA00022692"/>
    </source>
</evidence>
<evidence type="ECO:0000256" key="1">
    <source>
        <dbReference type="ARBA" id="ARBA00004155"/>
    </source>
</evidence>
<keyword evidence="6 13" id="KW-1133">Transmembrane helix</keyword>
<feature type="compositionally biased region" description="Polar residues" evidence="12">
    <location>
        <begin position="15"/>
        <end position="26"/>
    </location>
</feature>
<dbReference type="Pfam" id="PF10164">
    <property type="entry name" value="BRI3"/>
    <property type="match status" value="1"/>
</dbReference>
<accession>A0A9P5Z2J9</accession>
<dbReference type="AlphaFoldDB" id="A0A9P5Z2J9"/>
<evidence type="ECO:0000256" key="8">
    <source>
        <dbReference type="ARBA" id="ARBA00023228"/>
    </source>
</evidence>
<gene>
    <name evidence="14" type="ORF">BDN70DRAFT_879836</name>
</gene>
<keyword evidence="7 13" id="KW-0472">Membrane</keyword>
<dbReference type="InterPro" id="IPR019317">
    <property type="entry name" value="BRI3"/>
</dbReference>
<keyword evidence="15" id="KW-1185">Reference proteome</keyword>
<feature type="transmembrane region" description="Helical" evidence="13">
    <location>
        <begin position="77"/>
        <end position="97"/>
    </location>
</feature>
<evidence type="ECO:0000256" key="10">
    <source>
        <dbReference type="ARBA" id="ARBA00035449"/>
    </source>
</evidence>
<evidence type="ECO:0000256" key="2">
    <source>
        <dbReference type="ARBA" id="ARBA00004556"/>
    </source>
</evidence>
<dbReference type="OrthoDB" id="2564984at2759"/>
<feature type="region of interest" description="Disordered" evidence="12">
    <location>
        <begin position="1"/>
        <end position="56"/>
    </location>
</feature>
<dbReference type="PANTHER" id="PTHR13551">
    <property type="entry name" value="BRAIN PROTEIN I3"/>
    <property type="match status" value="1"/>
</dbReference>
<name>A0A9P5Z2J9_9AGAR</name>
<evidence type="ECO:0000256" key="4">
    <source>
        <dbReference type="ARBA" id="ARBA00022490"/>
    </source>
</evidence>
<dbReference type="EMBL" id="MU155231">
    <property type="protein sequence ID" value="KAF9478595.1"/>
    <property type="molecule type" value="Genomic_DNA"/>
</dbReference>
<evidence type="ECO:0000256" key="13">
    <source>
        <dbReference type="SAM" id="Phobius"/>
    </source>
</evidence>
<evidence type="ECO:0000256" key="9">
    <source>
        <dbReference type="ARBA" id="ARBA00035284"/>
    </source>
</evidence>